<dbReference type="Proteomes" id="UP001239795">
    <property type="component" value="Unassembled WGS sequence"/>
</dbReference>
<gene>
    <name evidence="3" type="ORF">CMEL01_01181</name>
</gene>
<dbReference type="EMBL" id="MLGG01000001">
    <property type="protein sequence ID" value="KAK1469414.1"/>
    <property type="molecule type" value="Genomic_DNA"/>
</dbReference>
<dbReference type="AlphaFoldDB" id="A0AAI9V613"/>
<evidence type="ECO:0000313" key="3">
    <source>
        <dbReference type="EMBL" id="KAK1469414.1"/>
    </source>
</evidence>
<evidence type="ECO:0000256" key="1">
    <source>
        <dbReference type="SAM" id="MobiDB-lite"/>
    </source>
</evidence>
<keyword evidence="2" id="KW-1133">Transmembrane helix</keyword>
<reference evidence="3 4" key="1">
    <citation type="submission" date="2016-10" db="EMBL/GenBank/DDBJ databases">
        <title>The genome sequence of Colletotrichum fioriniae PJ7.</title>
        <authorList>
            <person name="Baroncelli R."/>
        </authorList>
    </citation>
    <scope>NUCLEOTIDE SEQUENCE [LARGE SCALE GENOMIC DNA]</scope>
    <source>
        <strain evidence="3">Col 31</strain>
    </source>
</reference>
<keyword evidence="2" id="KW-0472">Membrane</keyword>
<proteinExistence type="predicted"/>
<feature type="transmembrane region" description="Helical" evidence="2">
    <location>
        <begin position="204"/>
        <end position="228"/>
    </location>
</feature>
<feature type="compositionally biased region" description="Low complexity" evidence="1">
    <location>
        <begin position="131"/>
        <end position="141"/>
    </location>
</feature>
<name>A0AAI9V613_9PEZI</name>
<evidence type="ECO:0000313" key="4">
    <source>
        <dbReference type="Proteomes" id="UP001239795"/>
    </source>
</evidence>
<comment type="caution">
    <text evidence="3">The sequence shown here is derived from an EMBL/GenBank/DDBJ whole genome shotgun (WGS) entry which is preliminary data.</text>
</comment>
<accession>A0AAI9V613</accession>
<keyword evidence="4" id="KW-1185">Reference proteome</keyword>
<evidence type="ECO:0000256" key="2">
    <source>
        <dbReference type="SAM" id="Phobius"/>
    </source>
</evidence>
<feature type="non-terminal residue" evidence="3">
    <location>
        <position position="1"/>
    </location>
</feature>
<sequence length="231" mass="25487">KNEGDQKGAKLKRTATKAIPLATFLSPPNLSPFIEECQPFNFGIINICVPALAIEVQPTGANKSVQHRHEQPRSSSGIPEPERVGQIPPAIKLDQLTTPEPRAGPRKSRPTAAGLPFRPPAPGRRCRPGHLSVSRPPSRSLPDLSADVRNALSAPKHDDVNYRHSFWTRCRCCRRSRSAIDLLRRVVLVPLADLFWFLEEAAESVPPVIPALISCIFLLVALPILIAWDFL</sequence>
<keyword evidence="2" id="KW-0812">Transmembrane</keyword>
<protein>
    <submittedName>
        <fullName evidence="3">Uncharacterized protein</fullName>
    </submittedName>
</protein>
<organism evidence="3 4">
    <name type="scientific">Colletotrichum melonis</name>
    <dbReference type="NCBI Taxonomy" id="1209925"/>
    <lineage>
        <taxon>Eukaryota</taxon>
        <taxon>Fungi</taxon>
        <taxon>Dikarya</taxon>
        <taxon>Ascomycota</taxon>
        <taxon>Pezizomycotina</taxon>
        <taxon>Sordariomycetes</taxon>
        <taxon>Hypocreomycetidae</taxon>
        <taxon>Glomerellales</taxon>
        <taxon>Glomerellaceae</taxon>
        <taxon>Colletotrichum</taxon>
        <taxon>Colletotrichum acutatum species complex</taxon>
    </lineage>
</organism>
<feature type="region of interest" description="Disordered" evidence="1">
    <location>
        <begin position="62"/>
        <end position="141"/>
    </location>
</feature>